<dbReference type="Pfam" id="PF00067">
    <property type="entry name" value="p450"/>
    <property type="match status" value="1"/>
</dbReference>
<reference evidence="8 9" key="1">
    <citation type="submission" date="2016-01" db="EMBL/GenBank/DDBJ databases">
        <title>The new phylogeny of the genus Mycobacterium.</title>
        <authorList>
            <person name="Tarcisio F."/>
            <person name="Conor M."/>
            <person name="Antonella G."/>
            <person name="Elisabetta G."/>
            <person name="Giulia F.S."/>
            <person name="Sara T."/>
            <person name="Anna F."/>
            <person name="Clotilde B."/>
            <person name="Roberto B."/>
            <person name="Veronica D.S."/>
            <person name="Fabio R."/>
            <person name="Monica P."/>
            <person name="Olivier J."/>
            <person name="Enrico T."/>
            <person name="Nicola S."/>
        </authorList>
    </citation>
    <scope>NUCLEOTIDE SEQUENCE [LARGE SCALE GENOMIC DNA]</scope>
    <source>
        <strain evidence="8 9">DSM 44572</strain>
    </source>
</reference>
<comment type="caution">
    <text evidence="8">The sequence shown here is derived from an EMBL/GenBank/DDBJ whole genome shotgun (WGS) entry which is preliminary data.</text>
</comment>
<dbReference type="PANTHER" id="PTHR46696">
    <property type="entry name" value="P450, PUTATIVE (EUROFUNG)-RELATED"/>
    <property type="match status" value="1"/>
</dbReference>
<evidence type="ECO:0000256" key="1">
    <source>
        <dbReference type="ARBA" id="ARBA00010617"/>
    </source>
</evidence>
<dbReference type="GO" id="GO:0020037">
    <property type="term" value="F:heme binding"/>
    <property type="evidence" value="ECO:0007669"/>
    <property type="project" value="InterPro"/>
</dbReference>
<dbReference type="SUPFAM" id="SSF48264">
    <property type="entry name" value="Cytochrome P450"/>
    <property type="match status" value="1"/>
</dbReference>
<dbReference type="AlphaFoldDB" id="A0A1X2A0N9"/>
<keyword evidence="7" id="KW-1133">Transmembrane helix</keyword>
<keyword evidence="7" id="KW-0812">Transmembrane</keyword>
<evidence type="ECO:0008006" key="10">
    <source>
        <dbReference type="Google" id="ProtNLM"/>
    </source>
</evidence>
<keyword evidence="9" id="KW-1185">Reference proteome</keyword>
<keyword evidence="4" id="KW-0560">Oxidoreductase</keyword>
<evidence type="ECO:0000256" key="7">
    <source>
        <dbReference type="SAM" id="Phobius"/>
    </source>
</evidence>
<evidence type="ECO:0000256" key="5">
    <source>
        <dbReference type="ARBA" id="ARBA00023004"/>
    </source>
</evidence>
<keyword evidence="3" id="KW-0479">Metal-binding</keyword>
<dbReference type="InterPro" id="IPR002397">
    <property type="entry name" value="Cyt_P450_B"/>
</dbReference>
<evidence type="ECO:0000313" key="9">
    <source>
        <dbReference type="Proteomes" id="UP000193529"/>
    </source>
</evidence>
<keyword evidence="2" id="KW-0349">Heme</keyword>
<comment type="similarity">
    <text evidence="1">Belongs to the cytochrome P450 family.</text>
</comment>
<dbReference type="STRING" id="153971.AWC19_24145"/>
<feature type="transmembrane region" description="Helical" evidence="7">
    <location>
        <begin position="25"/>
        <end position="48"/>
    </location>
</feature>
<dbReference type="PANTHER" id="PTHR46696:SF3">
    <property type="entry name" value="PULCHERRIMINIC ACID SYNTHASE"/>
    <property type="match status" value="1"/>
</dbReference>
<keyword evidence="5" id="KW-0408">Iron</keyword>
<accession>A0A1X2A0N9</accession>
<evidence type="ECO:0000256" key="3">
    <source>
        <dbReference type="ARBA" id="ARBA00022723"/>
    </source>
</evidence>
<dbReference type="GO" id="GO:0005506">
    <property type="term" value="F:iron ion binding"/>
    <property type="evidence" value="ECO:0007669"/>
    <property type="project" value="InterPro"/>
</dbReference>
<dbReference type="PRINTS" id="PR00359">
    <property type="entry name" value="BP450"/>
</dbReference>
<dbReference type="GO" id="GO:0004497">
    <property type="term" value="F:monooxygenase activity"/>
    <property type="evidence" value="ECO:0007669"/>
    <property type="project" value="UniProtKB-KW"/>
</dbReference>
<dbReference type="InterPro" id="IPR001128">
    <property type="entry name" value="Cyt_P450"/>
</dbReference>
<keyword evidence="6" id="KW-0503">Monooxygenase</keyword>
<dbReference type="EMBL" id="LQPJ01000009">
    <property type="protein sequence ID" value="ORW34397.1"/>
    <property type="molecule type" value="Genomic_DNA"/>
</dbReference>
<evidence type="ECO:0000256" key="6">
    <source>
        <dbReference type="ARBA" id="ARBA00023033"/>
    </source>
</evidence>
<dbReference type="InterPro" id="IPR036396">
    <property type="entry name" value="Cyt_P450_sf"/>
</dbReference>
<sequence>MSTLVHLKSDGNQNAYNDAELRHHFIILLAAGNETTATLLGNVMFLLLRDRSNWERFLANRSLAESAIEEALRLKAPAKLAFRNTTRDVVLSGVNIPEGAVVCPVLTQANMNEQKWPNPTEFHIDRPNAREHYGFGKLAHFCLGAPVARLEVKIALNKLADRLPGLRLATDFTPEYRPHILSQDLLQLPLEWDRAG</sequence>
<dbReference type="OrthoDB" id="502624at2"/>
<protein>
    <recommendedName>
        <fullName evidence="10">Cytochrome</fullName>
    </recommendedName>
</protein>
<dbReference type="GO" id="GO:0016705">
    <property type="term" value="F:oxidoreductase activity, acting on paired donors, with incorporation or reduction of molecular oxygen"/>
    <property type="evidence" value="ECO:0007669"/>
    <property type="project" value="InterPro"/>
</dbReference>
<name>A0A1X2A0N9_9MYCO</name>
<dbReference type="PRINTS" id="PR00385">
    <property type="entry name" value="P450"/>
</dbReference>
<proteinExistence type="inferred from homology"/>
<dbReference type="Gene3D" id="1.10.630.10">
    <property type="entry name" value="Cytochrome P450"/>
    <property type="match status" value="1"/>
</dbReference>
<dbReference type="Proteomes" id="UP000193529">
    <property type="component" value="Unassembled WGS sequence"/>
</dbReference>
<organism evidence="8 9">
    <name type="scientific">Mycobacterium palustre</name>
    <dbReference type="NCBI Taxonomy" id="153971"/>
    <lineage>
        <taxon>Bacteria</taxon>
        <taxon>Bacillati</taxon>
        <taxon>Actinomycetota</taxon>
        <taxon>Actinomycetes</taxon>
        <taxon>Mycobacteriales</taxon>
        <taxon>Mycobacteriaceae</taxon>
        <taxon>Mycobacterium</taxon>
        <taxon>Mycobacterium simiae complex</taxon>
    </lineage>
</organism>
<gene>
    <name evidence="8" type="ORF">AWC19_24145</name>
</gene>
<evidence type="ECO:0000313" key="8">
    <source>
        <dbReference type="EMBL" id="ORW34397.1"/>
    </source>
</evidence>
<keyword evidence="7" id="KW-0472">Membrane</keyword>
<evidence type="ECO:0000256" key="4">
    <source>
        <dbReference type="ARBA" id="ARBA00023002"/>
    </source>
</evidence>
<evidence type="ECO:0000256" key="2">
    <source>
        <dbReference type="ARBA" id="ARBA00022617"/>
    </source>
</evidence>